<reference evidence="1 2" key="1">
    <citation type="submission" date="2019-10" db="EMBL/GenBank/DDBJ databases">
        <authorList>
            <person name="Palmer J.M."/>
        </authorList>
    </citation>
    <scope>NUCLEOTIDE SEQUENCE [LARGE SCALE GENOMIC DNA]</scope>
    <source>
        <strain evidence="1 2">TWF718</strain>
    </source>
</reference>
<gene>
    <name evidence="1" type="ORF">TWF718_004065</name>
</gene>
<dbReference type="EMBL" id="JAVHNR010000002">
    <property type="protein sequence ID" value="KAK6350883.1"/>
    <property type="molecule type" value="Genomic_DNA"/>
</dbReference>
<dbReference type="AlphaFoldDB" id="A0AAN8MRR6"/>
<proteinExistence type="predicted"/>
<dbReference type="Proteomes" id="UP001313282">
    <property type="component" value="Unassembled WGS sequence"/>
</dbReference>
<protein>
    <submittedName>
        <fullName evidence="1">Uncharacterized protein</fullName>
    </submittedName>
</protein>
<evidence type="ECO:0000313" key="2">
    <source>
        <dbReference type="Proteomes" id="UP001313282"/>
    </source>
</evidence>
<name>A0AAN8MRR6_9PEZI</name>
<sequence length="166" mass="18724">MRLCPAGAMFYSVHSQTTDPESPQSRHTNLLLIFLENTFSNDSILKSHASRSSKTLAQEPFCIDMVQGPSEYSTLQGDVRSYEETGTHLPYWSRGPTRRTGRSTIFLEVDSMTSSNPFLAGNVSSLPEAKMLRPMEWHRCDAHATKKKPETELTKQHLIPSGKYFV</sequence>
<comment type="caution">
    <text evidence="1">The sequence shown here is derived from an EMBL/GenBank/DDBJ whole genome shotgun (WGS) entry which is preliminary data.</text>
</comment>
<evidence type="ECO:0000313" key="1">
    <source>
        <dbReference type="EMBL" id="KAK6350883.1"/>
    </source>
</evidence>
<accession>A0AAN8MRR6</accession>
<keyword evidence="2" id="KW-1185">Reference proteome</keyword>
<organism evidence="1 2">
    <name type="scientific">Orbilia javanica</name>
    <dbReference type="NCBI Taxonomy" id="47235"/>
    <lineage>
        <taxon>Eukaryota</taxon>
        <taxon>Fungi</taxon>
        <taxon>Dikarya</taxon>
        <taxon>Ascomycota</taxon>
        <taxon>Pezizomycotina</taxon>
        <taxon>Orbiliomycetes</taxon>
        <taxon>Orbiliales</taxon>
        <taxon>Orbiliaceae</taxon>
        <taxon>Orbilia</taxon>
    </lineage>
</organism>